<reference evidence="2 5" key="2">
    <citation type="submission" date="2016-11" db="EMBL/GenBank/DDBJ databases">
        <title>Genomic analysis of Caldithrix abyssi and proposal of a novel bacterial phylum Caldithrichaeota.</title>
        <authorList>
            <person name="Kublanov I."/>
            <person name="Sigalova O."/>
            <person name="Gavrilov S."/>
            <person name="Lebedinsky A."/>
            <person name="Ivanova N."/>
            <person name="Daum C."/>
            <person name="Reddy T."/>
            <person name="Klenk H.P."/>
            <person name="Goker M."/>
            <person name="Reva O."/>
            <person name="Miroshnichenko M."/>
            <person name="Kyprides N."/>
            <person name="Woyke T."/>
            <person name="Gelfand M."/>
        </authorList>
    </citation>
    <scope>NUCLEOTIDE SEQUENCE [LARGE SCALE GENOMIC DNA]</scope>
    <source>
        <strain evidence="2 5">LF13</strain>
    </source>
</reference>
<dbReference type="Proteomes" id="UP000183868">
    <property type="component" value="Chromosome"/>
</dbReference>
<reference evidence="3 4" key="1">
    <citation type="submission" date="2011-09" db="EMBL/GenBank/DDBJ databases">
        <title>The permanent draft genome of Caldithrix abyssi DSM 13497.</title>
        <authorList>
            <consortium name="US DOE Joint Genome Institute (JGI-PGF)"/>
            <person name="Lucas S."/>
            <person name="Han J."/>
            <person name="Lapidus A."/>
            <person name="Bruce D."/>
            <person name="Goodwin L."/>
            <person name="Pitluck S."/>
            <person name="Peters L."/>
            <person name="Kyrpides N."/>
            <person name="Mavromatis K."/>
            <person name="Ivanova N."/>
            <person name="Mikhailova N."/>
            <person name="Chertkov O."/>
            <person name="Detter J.C."/>
            <person name="Tapia R."/>
            <person name="Han C."/>
            <person name="Land M."/>
            <person name="Hauser L."/>
            <person name="Markowitz V."/>
            <person name="Cheng J.-F."/>
            <person name="Hugenholtz P."/>
            <person name="Woyke T."/>
            <person name="Wu D."/>
            <person name="Spring S."/>
            <person name="Brambilla E."/>
            <person name="Klenk H.-P."/>
            <person name="Eisen J.A."/>
        </authorList>
    </citation>
    <scope>NUCLEOTIDE SEQUENCE [LARGE SCALE GENOMIC DNA]</scope>
    <source>
        <strain evidence="3 4">DSM 13497</strain>
    </source>
</reference>
<dbReference type="EMBL" id="CP018099">
    <property type="protein sequence ID" value="APF17974.1"/>
    <property type="molecule type" value="Genomic_DNA"/>
</dbReference>
<gene>
    <name evidence="2" type="ORF">Cabys_1225</name>
    <name evidence="3" type="ORF">Calab_2414</name>
</gene>
<proteinExistence type="predicted"/>
<dbReference type="KEGG" id="caby:Cabys_1225"/>
<organism evidence="3 4">
    <name type="scientific">Caldithrix abyssi DSM 13497</name>
    <dbReference type="NCBI Taxonomy" id="880073"/>
    <lineage>
        <taxon>Bacteria</taxon>
        <taxon>Pseudomonadati</taxon>
        <taxon>Calditrichota</taxon>
        <taxon>Calditrichia</taxon>
        <taxon>Calditrichales</taxon>
        <taxon>Calditrichaceae</taxon>
        <taxon>Caldithrix</taxon>
    </lineage>
</organism>
<feature type="domain" description="DUF8082" evidence="1">
    <location>
        <begin position="82"/>
        <end position="150"/>
    </location>
</feature>
<name>H1XYV3_CALAY</name>
<dbReference type="eggNOG" id="ENOG502ZNSW">
    <property type="taxonomic scope" value="Bacteria"/>
</dbReference>
<dbReference type="PaxDb" id="880073-Calab_2414"/>
<dbReference type="Proteomes" id="UP000004671">
    <property type="component" value="Chromosome"/>
</dbReference>
<dbReference type="RefSeq" id="WP_006929246.1">
    <property type="nucleotide sequence ID" value="NZ_CM001402.1"/>
</dbReference>
<evidence type="ECO:0000313" key="5">
    <source>
        <dbReference type="Proteomes" id="UP000183868"/>
    </source>
</evidence>
<dbReference type="HOGENOM" id="CLU_1718939_0_0_0"/>
<dbReference type="EMBL" id="CM001402">
    <property type="protein sequence ID" value="EHO42024.1"/>
    <property type="molecule type" value="Genomic_DNA"/>
</dbReference>
<dbReference type="Pfam" id="PF26309">
    <property type="entry name" value="DUF8082"/>
    <property type="match status" value="1"/>
</dbReference>
<evidence type="ECO:0000313" key="2">
    <source>
        <dbReference type="EMBL" id="APF17974.1"/>
    </source>
</evidence>
<sequence length="152" mass="17288">MINENMVFKLAAKSSGHEISLSSVEWGVITQIDGEKTVGEIAGNLALSLEEAFEVVNALRKKGLIFFDREIEVKEEVVGKPFLQKVNETLTKYIGPVAQYLIHDVLTELRLEEENIPKSRLPEFIEILSDEISDEKKKVNFQREMLSLLKQL</sequence>
<protein>
    <recommendedName>
        <fullName evidence="1">DUF8082 domain-containing protein</fullName>
    </recommendedName>
</protein>
<keyword evidence="4" id="KW-1185">Reference proteome</keyword>
<accession>H1XYV3</accession>
<dbReference type="InterPro" id="IPR058395">
    <property type="entry name" value="DUF8082"/>
</dbReference>
<dbReference type="AlphaFoldDB" id="H1XYV3"/>
<evidence type="ECO:0000313" key="4">
    <source>
        <dbReference type="Proteomes" id="UP000004671"/>
    </source>
</evidence>
<dbReference type="InParanoid" id="H1XYV3"/>
<evidence type="ECO:0000259" key="1">
    <source>
        <dbReference type="Pfam" id="PF26309"/>
    </source>
</evidence>
<evidence type="ECO:0000313" key="3">
    <source>
        <dbReference type="EMBL" id="EHO42024.1"/>
    </source>
</evidence>
<dbReference type="STRING" id="880073.Cabys_1225"/>